<gene>
    <name evidence="2" type="ORF">GCM10009745_38440</name>
</gene>
<proteinExistence type="predicted"/>
<dbReference type="EMBL" id="BAAANF010000013">
    <property type="protein sequence ID" value="GAA1689577.1"/>
    <property type="molecule type" value="Genomic_DNA"/>
</dbReference>
<protein>
    <submittedName>
        <fullName evidence="2">Uncharacterized protein</fullName>
    </submittedName>
</protein>
<keyword evidence="3" id="KW-1185">Reference proteome</keyword>
<evidence type="ECO:0000256" key="1">
    <source>
        <dbReference type="SAM" id="MobiDB-lite"/>
    </source>
</evidence>
<sequence>MLPENISSIAPIIATIGSMITSWDQLRPPGSGTSGGAESNNSPAGNSGPGRRSGRRTTIVDMSTTFLGVQVDRACGVQRPAAVGRKVPLPLFDGCSAPSVEPLENQ</sequence>
<accession>A0ABP4TKI4</accession>
<dbReference type="Proteomes" id="UP001500280">
    <property type="component" value="Unassembled WGS sequence"/>
</dbReference>
<organism evidence="2 3">
    <name type="scientific">Kribbella yunnanensis</name>
    <dbReference type="NCBI Taxonomy" id="190194"/>
    <lineage>
        <taxon>Bacteria</taxon>
        <taxon>Bacillati</taxon>
        <taxon>Actinomycetota</taxon>
        <taxon>Actinomycetes</taxon>
        <taxon>Propionibacteriales</taxon>
        <taxon>Kribbellaceae</taxon>
        <taxon>Kribbella</taxon>
    </lineage>
</organism>
<feature type="region of interest" description="Disordered" evidence="1">
    <location>
        <begin position="23"/>
        <end position="55"/>
    </location>
</feature>
<evidence type="ECO:0000313" key="3">
    <source>
        <dbReference type="Proteomes" id="UP001500280"/>
    </source>
</evidence>
<comment type="caution">
    <text evidence="2">The sequence shown here is derived from an EMBL/GenBank/DDBJ whole genome shotgun (WGS) entry which is preliminary data.</text>
</comment>
<evidence type="ECO:0000313" key="2">
    <source>
        <dbReference type="EMBL" id="GAA1689577.1"/>
    </source>
</evidence>
<name>A0ABP4TKI4_9ACTN</name>
<reference evidence="3" key="1">
    <citation type="journal article" date="2019" name="Int. J. Syst. Evol. Microbiol.">
        <title>The Global Catalogue of Microorganisms (GCM) 10K type strain sequencing project: providing services to taxonomists for standard genome sequencing and annotation.</title>
        <authorList>
            <consortium name="The Broad Institute Genomics Platform"/>
            <consortium name="The Broad Institute Genome Sequencing Center for Infectious Disease"/>
            <person name="Wu L."/>
            <person name="Ma J."/>
        </authorList>
    </citation>
    <scope>NUCLEOTIDE SEQUENCE [LARGE SCALE GENOMIC DNA]</scope>
    <source>
        <strain evidence="3">JCM 14307</strain>
    </source>
</reference>